<gene>
    <name evidence="2" type="ORF">V4D30_01645</name>
</gene>
<keyword evidence="2" id="KW-0378">Hydrolase</keyword>
<keyword evidence="2" id="KW-0255">Endonuclease</keyword>
<feature type="domain" description="GmrSD restriction endonucleases C-terminal" evidence="1">
    <location>
        <begin position="94"/>
        <end position="229"/>
    </location>
</feature>
<dbReference type="RefSeq" id="WP_353684521.1">
    <property type="nucleotide sequence ID" value="NZ_CP144373.1"/>
</dbReference>
<dbReference type="PANTHER" id="PTHR35149">
    <property type="entry name" value="SLL5132 PROTEIN"/>
    <property type="match status" value="1"/>
</dbReference>
<accession>A0AAU8GZJ4</accession>
<name>A0AAU8GZJ4_9BACT</name>
<dbReference type="PANTHER" id="PTHR35149:SF2">
    <property type="entry name" value="DUF262 DOMAIN-CONTAINING PROTEIN"/>
    <property type="match status" value="1"/>
</dbReference>
<protein>
    <submittedName>
        <fullName evidence="2">HNH endonuclease family protein</fullName>
    </submittedName>
</protein>
<reference evidence="2" key="1">
    <citation type="submission" date="2024-01" db="EMBL/GenBank/DDBJ databases">
        <title>The first autotrophic representatives of the genus Thermodesulfovibrio.</title>
        <authorList>
            <person name="Maltseva A.I."/>
            <person name="Elcheninov A.G."/>
            <person name="Kublanov I.V."/>
            <person name="Lebedinsky A.V."/>
            <person name="Frolov E.N."/>
        </authorList>
    </citation>
    <scope>NUCLEOTIDE SEQUENCE</scope>
    <source>
        <strain evidence="2">3907-1M</strain>
    </source>
</reference>
<dbReference type="GO" id="GO:0004519">
    <property type="term" value="F:endonuclease activity"/>
    <property type="evidence" value="ECO:0007669"/>
    <property type="project" value="UniProtKB-KW"/>
</dbReference>
<keyword evidence="2" id="KW-0540">Nuclease</keyword>
<sequence length="351" mass="41819">MKIKRMLKRLNRLEVTTAYPFLLNVFREYEERIINKETLIEILKILENFIIRRFICNIPTNQLNKIFPPLYSQAKRMEGDLLSNIKTILQSKNYPKDAEFKAKLVNKKLYGSGDLQVKAKLILESIEENYAHKEQVLFDDLTIEHIMPQTLSEWWQKHLGEDWGITHELLLHTIGNLTLTAYNPELSNADFETKKQYLGNSHLEMNKYFNEITSWKKEDIEKRAQYLSEIAISIWPYFGDENFTQYNEDITGTRPKKLYILRKQFEVLSWRDVMEKTINCIIESDLEKFEEIIRQFPRFVGRNKNQFRQVRELINGAFMEVNLSAKDIYNFCIQMIETLGLTSEDWRVEFS</sequence>
<dbReference type="InterPro" id="IPR011089">
    <property type="entry name" value="GmrSD_C"/>
</dbReference>
<dbReference type="Pfam" id="PF07510">
    <property type="entry name" value="GmrSD_C"/>
    <property type="match status" value="1"/>
</dbReference>
<evidence type="ECO:0000259" key="1">
    <source>
        <dbReference type="Pfam" id="PF07510"/>
    </source>
</evidence>
<dbReference type="EMBL" id="CP144373">
    <property type="protein sequence ID" value="XCH46995.1"/>
    <property type="molecule type" value="Genomic_DNA"/>
</dbReference>
<evidence type="ECO:0000313" key="2">
    <source>
        <dbReference type="EMBL" id="XCH46995.1"/>
    </source>
</evidence>
<dbReference type="KEGG" id="taut:V4D30_01645"/>
<dbReference type="AlphaFoldDB" id="A0AAU8GZJ4"/>
<organism evidence="2">
    <name type="scientific">Thermodesulfovibrio autotrophicus</name>
    <dbReference type="NCBI Taxonomy" id="3118333"/>
    <lineage>
        <taxon>Bacteria</taxon>
        <taxon>Pseudomonadati</taxon>
        <taxon>Nitrospirota</taxon>
        <taxon>Thermodesulfovibrionia</taxon>
        <taxon>Thermodesulfovibrionales</taxon>
        <taxon>Thermodesulfovibrionaceae</taxon>
        <taxon>Thermodesulfovibrio</taxon>
    </lineage>
</organism>
<proteinExistence type="predicted"/>